<feature type="domain" description="Sulfatase N-terminal" evidence="8">
    <location>
        <begin position="61"/>
        <end position="441"/>
    </location>
</feature>
<keyword evidence="7" id="KW-0812">Transmembrane</keyword>
<evidence type="ECO:0000256" key="6">
    <source>
        <dbReference type="ARBA" id="ARBA00022837"/>
    </source>
</evidence>
<evidence type="ECO:0000256" key="1">
    <source>
        <dbReference type="ARBA" id="ARBA00001913"/>
    </source>
</evidence>
<dbReference type="CDD" id="cd16144">
    <property type="entry name" value="ARS_like"/>
    <property type="match status" value="1"/>
</dbReference>
<dbReference type="InterPro" id="IPR050738">
    <property type="entry name" value="Sulfatase"/>
</dbReference>
<keyword evidence="7" id="KW-0472">Membrane</keyword>
<dbReference type="Pfam" id="PF00884">
    <property type="entry name" value="Sulfatase"/>
    <property type="match status" value="1"/>
</dbReference>
<evidence type="ECO:0000256" key="3">
    <source>
        <dbReference type="ARBA" id="ARBA00022723"/>
    </source>
</evidence>
<dbReference type="Gene3D" id="3.30.1120.10">
    <property type="match status" value="1"/>
</dbReference>
<comment type="caution">
    <text evidence="9">The sequence shown here is derived from an EMBL/GenBank/DDBJ whole genome shotgun (WGS) entry which is preliminary data.</text>
</comment>
<protein>
    <submittedName>
        <fullName evidence="9">Sulfatase</fullName>
    </submittedName>
</protein>
<keyword evidence="6" id="KW-0106">Calcium</keyword>
<name>A0A5M6DF51_9BACT</name>
<accession>A0A5M6DF51</accession>
<dbReference type="GO" id="GO:0046872">
    <property type="term" value="F:metal ion binding"/>
    <property type="evidence" value="ECO:0007669"/>
    <property type="project" value="UniProtKB-KW"/>
</dbReference>
<reference evidence="9 10" key="1">
    <citation type="submission" date="2019-08" db="EMBL/GenBank/DDBJ databases">
        <authorList>
            <person name="Dhanesh K."/>
            <person name="Kumar G."/>
            <person name="Sasikala C."/>
            <person name="Venkata Ramana C."/>
        </authorList>
    </citation>
    <scope>NUCLEOTIDE SEQUENCE [LARGE SCALE GENOMIC DNA]</scope>
    <source>
        <strain evidence="9 10">JC645</strain>
    </source>
</reference>
<dbReference type="Gene3D" id="3.40.720.10">
    <property type="entry name" value="Alkaline Phosphatase, subunit A"/>
    <property type="match status" value="1"/>
</dbReference>
<dbReference type="GO" id="GO:0004065">
    <property type="term" value="F:arylsulfatase activity"/>
    <property type="evidence" value="ECO:0007669"/>
    <property type="project" value="TreeGrafter"/>
</dbReference>
<keyword evidence="10" id="KW-1185">Reference proteome</keyword>
<comment type="cofactor">
    <cofactor evidence="1">
        <name>Ca(2+)</name>
        <dbReference type="ChEBI" id="CHEBI:29108"/>
    </cofactor>
</comment>
<dbReference type="SUPFAM" id="SSF53649">
    <property type="entry name" value="Alkaline phosphatase-like"/>
    <property type="match status" value="1"/>
</dbReference>
<feature type="transmembrane region" description="Helical" evidence="7">
    <location>
        <begin position="38"/>
        <end position="56"/>
    </location>
</feature>
<evidence type="ECO:0000313" key="9">
    <source>
        <dbReference type="EMBL" id="KAA5546013.1"/>
    </source>
</evidence>
<evidence type="ECO:0000256" key="5">
    <source>
        <dbReference type="ARBA" id="ARBA00022801"/>
    </source>
</evidence>
<evidence type="ECO:0000256" key="7">
    <source>
        <dbReference type="SAM" id="Phobius"/>
    </source>
</evidence>
<keyword evidence="3" id="KW-0479">Metal-binding</keyword>
<organism evidence="9 10">
    <name type="scientific">Roseiconus nitratireducens</name>
    <dbReference type="NCBI Taxonomy" id="2605748"/>
    <lineage>
        <taxon>Bacteria</taxon>
        <taxon>Pseudomonadati</taxon>
        <taxon>Planctomycetota</taxon>
        <taxon>Planctomycetia</taxon>
        <taxon>Pirellulales</taxon>
        <taxon>Pirellulaceae</taxon>
        <taxon>Roseiconus</taxon>
    </lineage>
</organism>
<dbReference type="EMBL" id="VWOX01000002">
    <property type="protein sequence ID" value="KAA5546013.1"/>
    <property type="molecule type" value="Genomic_DNA"/>
</dbReference>
<keyword evidence="7" id="KW-1133">Transmembrane helix</keyword>
<evidence type="ECO:0000256" key="4">
    <source>
        <dbReference type="ARBA" id="ARBA00022729"/>
    </source>
</evidence>
<keyword evidence="5" id="KW-0378">Hydrolase</keyword>
<dbReference type="Proteomes" id="UP000324479">
    <property type="component" value="Unassembled WGS sequence"/>
</dbReference>
<dbReference type="PANTHER" id="PTHR42693">
    <property type="entry name" value="ARYLSULFATASE FAMILY MEMBER"/>
    <property type="match status" value="1"/>
</dbReference>
<sequence length="556" mass="62257">MHLSGLTAIKMSFHQRCSVDGSDRVDGRHEWGSGRMKWIIACLAAAVLVLGGRTMAVERPPNVVLFLVDDLGWRDLGCYGSPSYQTPNIDRFAQSAVRFTDAYAACHVCSPTRASILTGKYPARLKLTDWLPGRKDFPFQRLLNAEIEPAVPSDEVTLAEVFRDHGYRTAHLGKWHLGEEPLGPTSQGFEMQVPRWNKGWPKAGYFAPFQMEGLVADDGSYLTDCLTDHAVDFIRANQQSPFFLYLAHFAVHDPIQGPKELVDQYEQAFDARVFDGPEYGLEGNPDDEVSLSRSELSELMSRPGWSGFRVLPRRTVKIKQRQDNPQFAAMVQSVDRSLGRLIGLLEELKIHDETIIVFFSDNGGMSAANFGNPRRRIPSDRLDKAFSTSNLPLRAGKGWLYEGGIRVPLIIRWTGDGRAGAVCPTPVISTDLYPTILEMAGLDPLPEQHQDGVSLVPLLRGEKRIDRQAIYWHFPHYSNHGMQSPGGAVRSGDFKLIEYFENGTHQLFNLRSDPGEKNDLSDTLPDKAAELKSMLKVWRTEVGAEMMEVNPQFVDP</sequence>
<keyword evidence="4" id="KW-0732">Signal</keyword>
<gene>
    <name evidence="9" type="ORF">FYK55_03655</name>
</gene>
<proteinExistence type="inferred from homology"/>
<dbReference type="AlphaFoldDB" id="A0A5M6DF51"/>
<evidence type="ECO:0000259" key="8">
    <source>
        <dbReference type="Pfam" id="PF00884"/>
    </source>
</evidence>
<comment type="similarity">
    <text evidence="2">Belongs to the sulfatase family.</text>
</comment>
<evidence type="ECO:0000313" key="10">
    <source>
        <dbReference type="Proteomes" id="UP000324479"/>
    </source>
</evidence>
<evidence type="ECO:0000256" key="2">
    <source>
        <dbReference type="ARBA" id="ARBA00008779"/>
    </source>
</evidence>
<dbReference type="InterPro" id="IPR017850">
    <property type="entry name" value="Alkaline_phosphatase_core_sf"/>
</dbReference>
<dbReference type="PANTHER" id="PTHR42693:SF42">
    <property type="entry name" value="ARYLSULFATASE G"/>
    <property type="match status" value="1"/>
</dbReference>
<dbReference type="InterPro" id="IPR000917">
    <property type="entry name" value="Sulfatase_N"/>
</dbReference>